<feature type="transmembrane region" description="Helical" evidence="6">
    <location>
        <begin position="166"/>
        <end position="185"/>
    </location>
</feature>
<dbReference type="AlphaFoldDB" id="A0A101JI19"/>
<comment type="subcellular location">
    <subcellularLocation>
        <location evidence="6">Cell membrane</location>
        <topology evidence="6">Multi-pass membrane protein</topology>
    </subcellularLocation>
    <subcellularLocation>
        <location evidence="1">Membrane</location>
        <topology evidence="1">Multi-pass membrane protein</topology>
    </subcellularLocation>
</comment>
<feature type="transmembrane region" description="Helical" evidence="6">
    <location>
        <begin position="102"/>
        <end position="128"/>
    </location>
</feature>
<dbReference type="InterPro" id="IPR000412">
    <property type="entry name" value="ABC_2_transport"/>
</dbReference>
<comment type="similarity">
    <text evidence="6">Belongs to the ABC-2 integral membrane protein family.</text>
</comment>
<dbReference type="OrthoDB" id="3217868at2"/>
<dbReference type="Pfam" id="PF01061">
    <property type="entry name" value="ABC2_membrane"/>
    <property type="match status" value="1"/>
</dbReference>
<keyword evidence="6" id="KW-0813">Transport</keyword>
<organism evidence="8 9">
    <name type="scientific">Actinoplanes awajinensis subsp. mycoplanecinus</name>
    <dbReference type="NCBI Taxonomy" id="135947"/>
    <lineage>
        <taxon>Bacteria</taxon>
        <taxon>Bacillati</taxon>
        <taxon>Actinomycetota</taxon>
        <taxon>Actinomycetes</taxon>
        <taxon>Micromonosporales</taxon>
        <taxon>Micromonosporaceae</taxon>
        <taxon>Actinoplanes</taxon>
    </lineage>
</organism>
<dbReference type="PROSITE" id="PS51012">
    <property type="entry name" value="ABC_TM2"/>
    <property type="match status" value="1"/>
</dbReference>
<keyword evidence="6" id="KW-1003">Cell membrane</keyword>
<dbReference type="PRINTS" id="PR00176">
    <property type="entry name" value="NANEUSMPORT"/>
</dbReference>
<dbReference type="RefSeq" id="WP_067701036.1">
    <property type="nucleotide sequence ID" value="NZ_LLZH01000301.1"/>
</dbReference>
<keyword evidence="2 6" id="KW-0812">Transmembrane</keyword>
<evidence type="ECO:0000256" key="1">
    <source>
        <dbReference type="ARBA" id="ARBA00004141"/>
    </source>
</evidence>
<dbReference type="InterPro" id="IPR052902">
    <property type="entry name" value="ABC-2_transporter"/>
</dbReference>
<protein>
    <recommendedName>
        <fullName evidence="6">Transport permease protein</fullName>
    </recommendedName>
</protein>
<dbReference type="Proteomes" id="UP000053244">
    <property type="component" value="Unassembled WGS sequence"/>
</dbReference>
<dbReference type="GO" id="GO:0043190">
    <property type="term" value="C:ATP-binding cassette (ABC) transporter complex"/>
    <property type="evidence" value="ECO:0007669"/>
    <property type="project" value="InterPro"/>
</dbReference>
<reference evidence="8 9" key="1">
    <citation type="submission" date="2015-10" db="EMBL/GenBank/DDBJ databases">
        <authorList>
            <person name="Gilbert D.G."/>
        </authorList>
    </citation>
    <scope>NUCLEOTIDE SEQUENCE [LARGE SCALE GENOMIC DNA]</scope>
    <source>
        <strain evidence="8 9">NRRL B-16712</strain>
    </source>
</reference>
<feature type="transmembrane region" description="Helical" evidence="6">
    <location>
        <begin position="222"/>
        <end position="243"/>
    </location>
</feature>
<evidence type="ECO:0000259" key="7">
    <source>
        <dbReference type="PROSITE" id="PS51012"/>
    </source>
</evidence>
<feature type="transmembrane region" description="Helical" evidence="6">
    <location>
        <begin position="20"/>
        <end position="42"/>
    </location>
</feature>
<evidence type="ECO:0000313" key="9">
    <source>
        <dbReference type="Proteomes" id="UP000053244"/>
    </source>
</evidence>
<dbReference type="GO" id="GO:0140359">
    <property type="term" value="F:ABC-type transporter activity"/>
    <property type="evidence" value="ECO:0007669"/>
    <property type="project" value="InterPro"/>
</dbReference>
<dbReference type="InterPro" id="IPR000175">
    <property type="entry name" value="Na/ntran_symport"/>
</dbReference>
<name>A0A101JI19_9ACTN</name>
<keyword evidence="5" id="KW-0046">Antibiotic resistance</keyword>
<keyword evidence="9" id="KW-1185">Reference proteome</keyword>
<dbReference type="GO" id="GO:0046677">
    <property type="term" value="P:response to antibiotic"/>
    <property type="evidence" value="ECO:0007669"/>
    <property type="project" value="UniProtKB-KW"/>
</dbReference>
<keyword evidence="4 6" id="KW-0472">Membrane</keyword>
<feature type="domain" description="ABC transmembrane type-2" evidence="7">
    <location>
        <begin position="20"/>
        <end position="246"/>
    </location>
</feature>
<dbReference type="InterPro" id="IPR013525">
    <property type="entry name" value="ABC2_TM"/>
</dbReference>
<evidence type="ECO:0000256" key="5">
    <source>
        <dbReference type="ARBA" id="ARBA00023251"/>
    </source>
</evidence>
<evidence type="ECO:0000256" key="4">
    <source>
        <dbReference type="ARBA" id="ARBA00023136"/>
    </source>
</evidence>
<proteinExistence type="inferred from homology"/>
<dbReference type="PIRSF" id="PIRSF006648">
    <property type="entry name" value="DrrB"/>
    <property type="match status" value="1"/>
</dbReference>
<feature type="transmembrane region" description="Helical" evidence="6">
    <location>
        <begin position="134"/>
        <end position="159"/>
    </location>
</feature>
<dbReference type="PANTHER" id="PTHR43027">
    <property type="entry name" value="DOXORUBICIN RESISTANCE ABC TRANSPORTER PERMEASE PROTEIN DRRC-RELATED"/>
    <property type="match status" value="1"/>
</dbReference>
<dbReference type="PANTHER" id="PTHR43027:SF2">
    <property type="entry name" value="TRANSPORT PERMEASE PROTEIN"/>
    <property type="match status" value="1"/>
</dbReference>
<evidence type="ECO:0000256" key="2">
    <source>
        <dbReference type="ARBA" id="ARBA00022692"/>
    </source>
</evidence>
<accession>A0A101JI19</accession>
<evidence type="ECO:0000256" key="3">
    <source>
        <dbReference type="ARBA" id="ARBA00022989"/>
    </source>
</evidence>
<dbReference type="InterPro" id="IPR047817">
    <property type="entry name" value="ABC2_TM_bact-type"/>
</dbReference>
<evidence type="ECO:0000313" key="8">
    <source>
        <dbReference type="EMBL" id="KUL27178.1"/>
    </source>
</evidence>
<evidence type="ECO:0000256" key="6">
    <source>
        <dbReference type="RuleBase" id="RU361157"/>
    </source>
</evidence>
<keyword evidence="3 6" id="KW-1133">Transmembrane helix</keyword>
<feature type="transmembrane region" description="Helical" evidence="6">
    <location>
        <begin position="57"/>
        <end position="82"/>
    </location>
</feature>
<gene>
    <name evidence="8" type="ORF">ADL15_36385</name>
</gene>
<dbReference type="EMBL" id="LLZH01000301">
    <property type="protein sequence ID" value="KUL27178.1"/>
    <property type="molecule type" value="Genomic_DNA"/>
</dbReference>
<sequence>MNVFAKLTVTELKLLVREPVPVFFTIFFPTILVLILGCIPAFREPSPELNGVRTIDVYVGISMALVLAMVGLQVMPAVLAAYREKGVLRRFATTPVRPITLLGAQLMSSILIAVVSSAICIAVGFFVFDVPLAANVAGFVLAFLLCAAGVFAIGLLVAALAPTGKAGNAAGTLLFFPSMFFAGLWTPREFMPDVVQRIGDLTPLGAGERALHDAMTGSWPNALSSVVLVGYLVVFGLVAARLFRWN</sequence>
<comment type="caution">
    <text evidence="8">The sequence shown here is derived from an EMBL/GenBank/DDBJ whole genome shotgun (WGS) entry which is preliminary data.</text>
</comment>